<organism evidence="1 2">
    <name type="scientific">Brachionus plicatilis</name>
    <name type="common">Marine rotifer</name>
    <name type="synonym">Brachionus muelleri</name>
    <dbReference type="NCBI Taxonomy" id="10195"/>
    <lineage>
        <taxon>Eukaryota</taxon>
        <taxon>Metazoa</taxon>
        <taxon>Spiralia</taxon>
        <taxon>Gnathifera</taxon>
        <taxon>Rotifera</taxon>
        <taxon>Eurotatoria</taxon>
        <taxon>Monogononta</taxon>
        <taxon>Pseudotrocha</taxon>
        <taxon>Ploima</taxon>
        <taxon>Brachionidae</taxon>
        <taxon>Brachionus</taxon>
    </lineage>
</organism>
<reference evidence="1 2" key="1">
    <citation type="journal article" date="2018" name="Sci. Rep.">
        <title>Genomic signatures of local adaptation to the degree of environmental predictability in rotifers.</title>
        <authorList>
            <person name="Franch-Gras L."/>
            <person name="Hahn C."/>
            <person name="Garcia-Roger E.M."/>
            <person name="Carmona M.J."/>
            <person name="Serra M."/>
            <person name="Gomez A."/>
        </authorList>
    </citation>
    <scope>NUCLEOTIDE SEQUENCE [LARGE SCALE GENOMIC DNA]</scope>
    <source>
        <strain evidence="1">HYR1</strain>
    </source>
</reference>
<gene>
    <name evidence="1" type="ORF">BpHYR1_008456</name>
</gene>
<dbReference type="Proteomes" id="UP000276133">
    <property type="component" value="Unassembled WGS sequence"/>
</dbReference>
<accession>A0A3M7QK18</accession>
<evidence type="ECO:0000313" key="2">
    <source>
        <dbReference type="Proteomes" id="UP000276133"/>
    </source>
</evidence>
<sequence length="114" mass="13144">MCFKTTCPKCSKPTWAGCGNHIEQALKDVPPQDRSARSILKLKYDTPSNIMHQETFNKLKLRTVSNRLFELSEIYVRAGLSNSVPLVVRIMEEKREEVSNQDMAFYFTFLEIIA</sequence>
<dbReference type="PANTHER" id="PTHR34724">
    <property type="entry name" value="OS12G0596101 PROTEIN"/>
    <property type="match status" value="1"/>
</dbReference>
<dbReference type="EMBL" id="REGN01005903">
    <property type="protein sequence ID" value="RNA11629.1"/>
    <property type="molecule type" value="Genomic_DNA"/>
</dbReference>
<protein>
    <submittedName>
        <fullName evidence="1">Uncharacterized protein</fullName>
    </submittedName>
</protein>
<evidence type="ECO:0000313" key="1">
    <source>
        <dbReference type="EMBL" id="RNA11629.1"/>
    </source>
</evidence>
<comment type="caution">
    <text evidence="1">The sequence shown here is derived from an EMBL/GenBank/DDBJ whole genome shotgun (WGS) entry which is preliminary data.</text>
</comment>
<dbReference type="PANTHER" id="PTHR34724:SF2">
    <property type="entry name" value="OS12G0596101 PROTEIN"/>
    <property type="match status" value="1"/>
</dbReference>
<dbReference type="OrthoDB" id="88410at2759"/>
<name>A0A3M7QK18_BRAPC</name>
<keyword evidence="2" id="KW-1185">Reference proteome</keyword>
<dbReference type="AlphaFoldDB" id="A0A3M7QK18"/>
<proteinExistence type="predicted"/>